<feature type="compositionally biased region" description="Acidic residues" evidence="1">
    <location>
        <begin position="196"/>
        <end position="234"/>
    </location>
</feature>
<dbReference type="AlphaFoldDB" id="A0A081AUF2"/>
<feature type="compositionally biased region" description="Acidic residues" evidence="1">
    <location>
        <begin position="250"/>
        <end position="263"/>
    </location>
</feature>
<name>A0A081AUF2_PHYNI</name>
<dbReference type="OrthoDB" id="127409at2759"/>
<reference evidence="2 3" key="1">
    <citation type="submission" date="2013-11" db="EMBL/GenBank/DDBJ databases">
        <title>The Genome Sequence of Phytophthora parasitica P1976.</title>
        <authorList>
            <consortium name="The Broad Institute Genomics Platform"/>
            <person name="Russ C."/>
            <person name="Tyler B."/>
            <person name="Panabieres F."/>
            <person name="Shan W."/>
            <person name="Tripathy S."/>
            <person name="Grunwald N."/>
            <person name="Machado M."/>
            <person name="Johnson C.S."/>
            <person name="Walker B."/>
            <person name="Young S."/>
            <person name="Zeng Q."/>
            <person name="Gargeya S."/>
            <person name="Fitzgerald M."/>
            <person name="Haas B."/>
            <person name="Abouelleil A."/>
            <person name="Allen A.W."/>
            <person name="Alvarado L."/>
            <person name="Arachchi H.M."/>
            <person name="Berlin A.M."/>
            <person name="Chapman S.B."/>
            <person name="Gainer-Dewar J."/>
            <person name="Goldberg J."/>
            <person name="Griggs A."/>
            <person name="Gujja S."/>
            <person name="Hansen M."/>
            <person name="Howarth C."/>
            <person name="Imamovic A."/>
            <person name="Ireland A."/>
            <person name="Larimer J."/>
            <person name="McCowan C."/>
            <person name="Murphy C."/>
            <person name="Pearson M."/>
            <person name="Poon T.W."/>
            <person name="Priest M."/>
            <person name="Roberts A."/>
            <person name="Saif S."/>
            <person name="Shea T."/>
            <person name="Sisk P."/>
            <person name="Sykes S."/>
            <person name="Wortman J."/>
            <person name="Nusbaum C."/>
            <person name="Birren B."/>
        </authorList>
    </citation>
    <scope>NUCLEOTIDE SEQUENCE [LARGE SCALE GENOMIC DNA]</scope>
    <source>
        <strain evidence="2 3">P1976</strain>
    </source>
</reference>
<proteinExistence type="predicted"/>
<evidence type="ECO:0000256" key="1">
    <source>
        <dbReference type="SAM" id="MobiDB-lite"/>
    </source>
</evidence>
<gene>
    <name evidence="2" type="ORF">F444_03349</name>
</gene>
<evidence type="ECO:0000313" key="2">
    <source>
        <dbReference type="EMBL" id="ETO82513.1"/>
    </source>
</evidence>
<feature type="region of interest" description="Disordered" evidence="1">
    <location>
        <begin position="1"/>
        <end position="106"/>
    </location>
</feature>
<protein>
    <submittedName>
        <fullName evidence="2">Uncharacterized protein</fullName>
    </submittedName>
</protein>
<comment type="caution">
    <text evidence="2">The sequence shown here is derived from an EMBL/GenBank/DDBJ whole genome shotgun (WGS) entry which is preliminary data.</text>
</comment>
<dbReference type="EMBL" id="ANJA01000675">
    <property type="protein sequence ID" value="ETO82513.1"/>
    <property type="molecule type" value="Genomic_DNA"/>
</dbReference>
<evidence type="ECO:0000313" key="3">
    <source>
        <dbReference type="Proteomes" id="UP000028582"/>
    </source>
</evidence>
<organism evidence="2 3">
    <name type="scientific">Phytophthora nicotianae P1976</name>
    <dbReference type="NCBI Taxonomy" id="1317066"/>
    <lineage>
        <taxon>Eukaryota</taxon>
        <taxon>Sar</taxon>
        <taxon>Stramenopiles</taxon>
        <taxon>Oomycota</taxon>
        <taxon>Peronosporomycetes</taxon>
        <taxon>Peronosporales</taxon>
        <taxon>Peronosporaceae</taxon>
        <taxon>Phytophthora</taxon>
    </lineage>
</organism>
<accession>A0A081AUF2</accession>
<feature type="compositionally biased region" description="Low complexity" evidence="1">
    <location>
        <begin position="16"/>
        <end position="26"/>
    </location>
</feature>
<dbReference type="Proteomes" id="UP000028582">
    <property type="component" value="Unassembled WGS sequence"/>
</dbReference>
<feature type="compositionally biased region" description="Basic and acidic residues" evidence="1">
    <location>
        <begin position="27"/>
        <end position="46"/>
    </location>
</feature>
<feature type="compositionally biased region" description="Polar residues" evidence="1">
    <location>
        <begin position="182"/>
        <end position="195"/>
    </location>
</feature>
<sequence length="279" mass="30235">MRRETTKEMPGFRTRAQAQKKAAAKASTKEKPSGVHEKAVPAEEKTGGAQKKSSPCGGKATSRKAKTPGEKQQAPDQVPRMWRAAGDERGLPKPTNTPRQDERAVTAEVTDAVGDIIVTVAEETVDKGSVRHVVFSALTASRNPRRQILEGDIREDATLPSAEYSTGVTSLTISGCVNNGDPNLMTTGAEQCTDLNSDEGPDVREEPEEEEEEEEEEEDDDDDDDDDNDDDDGVGDGGDIREEGWSIGDLTDEDSDTEQEELPESGGPQSRKIVLQPNR</sequence>
<feature type="region of interest" description="Disordered" evidence="1">
    <location>
        <begin position="182"/>
        <end position="279"/>
    </location>
</feature>